<feature type="domain" description="Ion transport" evidence="18">
    <location>
        <begin position="168"/>
        <end position="462"/>
    </location>
</feature>
<feature type="transmembrane region" description="Helical" evidence="16">
    <location>
        <begin position="903"/>
        <end position="932"/>
    </location>
</feature>
<evidence type="ECO:0000256" key="3">
    <source>
        <dbReference type="ARBA" id="ARBA00022461"/>
    </source>
</evidence>
<dbReference type="FunFam" id="1.20.120.350:FF:000075">
    <property type="entry name" value="Sodium channel protein"/>
    <property type="match status" value="1"/>
</dbReference>
<feature type="transmembrane region" description="Helical" evidence="16">
    <location>
        <begin position="858"/>
        <end position="882"/>
    </location>
</feature>
<dbReference type="GO" id="GO:0086010">
    <property type="term" value="P:membrane depolarization during action potential"/>
    <property type="evidence" value="ECO:0007669"/>
    <property type="project" value="TreeGrafter"/>
</dbReference>
<dbReference type="InterPro" id="IPR044564">
    <property type="entry name" value="Na_chnl_inactivation_gate"/>
</dbReference>
<keyword evidence="3 16" id="KW-0894">Sodium channel</keyword>
<evidence type="ECO:0000313" key="20">
    <source>
        <dbReference type="Proteomes" id="UP000085678"/>
    </source>
</evidence>
<evidence type="ECO:0000256" key="6">
    <source>
        <dbReference type="ARBA" id="ARBA00022737"/>
    </source>
</evidence>
<feature type="transmembrane region" description="Helical" evidence="16">
    <location>
        <begin position="1757"/>
        <end position="1779"/>
    </location>
</feature>
<feature type="transmembrane region" description="Helical" evidence="16">
    <location>
        <begin position="197"/>
        <end position="216"/>
    </location>
</feature>
<evidence type="ECO:0000256" key="7">
    <source>
        <dbReference type="ARBA" id="ARBA00022882"/>
    </source>
</evidence>
<dbReference type="FunFam" id="1.20.120.350:FF:000019">
    <property type="entry name" value="Sodium channel protein"/>
    <property type="match status" value="1"/>
</dbReference>
<feature type="domain" description="Ion transport" evidence="18">
    <location>
        <begin position="790"/>
        <end position="1016"/>
    </location>
</feature>
<feature type="domain" description="Sodium ion transport-associated" evidence="19">
    <location>
        <begin position="1030"/>
        <end position="1255"/>
    </location>
</feature>
<dbReference type="CDD" id="cd13433">
    <property type="entry name" value="Na_channel_gate"/>
    <property type="match status" value="1"/>
</dbReference>
<dbReference type="RefSeq" id="XP_013387532.1">
    <property type="nucleotide sequence ID" value="XM_013532078.1"/>
</dbReference>
<keyword evidence="2 16" id="KW-0813">Transport</keyword>
<feature type="transmembrane region" description="Helical" evidence="16">
    <location>
        <begin position="1325"/>
        <end position="1346"/>
    </location>
</feature>
<dbReference type="Gene3D" id="1.10.238.10">
    <property type="entry name" value="EF-hand"/>
    <property type="match status" value="1"/>
</dbReference>
<evidence type="ECO:0000256" key="14">
    <source>
        <dbReference type="ARBA" id="ARBA00023201"/>
    </source>
</evidence>
<feature type="compositionally biased region" description="Polar residues" evidence="17">
    <location>
        <begin position="1114"/>
        <end position="1135"/>
    </location>
</feature>
<dbReference type="Gene3D" id="1.10.287.70">
    <property type="match status" value="4"/>
</dbReference>
<evidence type="ECO:0000256" key="10">
    <source>
        <dbReference type="ARBA" id="ARBA00023065"/>
    </source>
</evidence>
<sequence length="2026" mass="230444">MLHSLHLTKDPGSSIDQMTYIDTMEEADDEQPLFRIFTRESLRRIEERIEEEARAKKEAEEQAKLAEEEGTQEDKKEEKKDAHEEEEEEGPNKHLAAGAKLPPRLGDYFPPEFVGKPLEDIDDFYQNQKTFVVIGKDKSIYRFSATNGFWCLSPFNPLRRIMLYVLVHPAFNLIVIITILVNCVFMAMTETPQNSEYVFTAIYTMEAIVKLISRGFILEPFTYLRDAWNWLDFMVVSLAYAMLLPEVKDKLGNVAALRSFRVLRALKTVAVVPGLKTIVGALLEAVVRLRDVIILSTFVLTIFALVGLQVYMGKLRHKCILSGPDDMNDTEWYEWHINESNWRLNDPQDPSSGFVVCRNNTDIPVGNCAYFEEQDGKNYTCMKDFGVSPNYGYTTFDNFPGALLCAFRLMTQDYWENLYQLSIRANGEVHMVFFLLCILFGSFYLTNLILAIVAMAYEEQQMRDKADAEDEAEAKEEEKERREALMSLSEKVPSDLSIAHQDLFDDKDKPERLSIKSDIMIGHDKLRRLSVPNPGVKRASLSLPGSPIFRKGCKPNQFSWKKKKIPPEDIHAADRQPLVLKNLENLNLPFADDSAAVTPSSEDLCNIPMIPNGQRKASMAHLHPEGSIKPYHGSRRGSRVSHYSKASIRSRHSRAGSRRSLRYRSRREKGEPTDEKMYKGQQHLMPEVIHDGTSERDDGALKPIDVAKSRTPSPTTVDLKDVMVLKDLIDQTSRRSASVFTTRTGTFYEEELDRKTMIKNKLNQIFCSWTCCPCWLTMQRYVYLFVTDAFMELFITICILVNTAFMAMDHHDKSPEMTFTLKVGNYVFTAIFALEAFLKIIALNIPVYLKDPWNCFDIIIVVLSLVELGLSGVKGLSVLRSFRLLRVFKLAKSWPTLNMLMSIMIRTMGALGNLTIVLGIVIFIFAVLGMQLFGESYKEKYGPDYFTGLPRWNFTDFIHSFMIVFRVLCGEWIENMWLCMQAVGYSCVPFFLLTVVIGNLVVLNLFLALLLSSFSADSLGSDSDDSEPEEPNKIAEAFDRISRFKNFIKMKIVEGFLRLRKMFIKRGGSATDVTTVAVNGKENSKDMVDGEVPMHNGAVKEKDALEAMEKGTKESQVNFDGSRQNGCGNRDSGASFTCEDEGKSPTRSHADEPPTRPVSEDSLCKKQDPVTPTEEVGSEKKGDSPEKPGSLVSLAEGEDQLEAGDPEPNEVDVTYIKYPDDCFPARWTAKCACFVPCTQTDFCKKFWAIRCKAYQLVEHNYFETFIIICIIMSSMALAVEDYYLKDRPTLQLVLEIFDKFFTIVFVIEMIVKWLAFGLHKYFTDAWCWLDVIIVGISVAGVMFELLSPETGAGKNMSAMRAMRTLRALRPLRAVSRWEGMRVVVNALIGAIPSICNVFMVCLIFWLIFSIMGVNLLAGKFYSCKWDNGTIVVAEWTGIYTRDNCSAHNLTWSAPSITFDNALVGYLALLQVATFKGWVPIMTNAIDAVDVDMQPRREHNVLMYLYFVIFILFGSFFTLNLFIGVIIENFNSQKKKAGGSLEMFMTEDQKRYYNAMKKLGGKEPKKPIPKPKLKVQLWIFHLCVNQKFDIVIMVCIMLNMLTMALEHYGQSDKFTEVLNVINFIFIGIFTVECVLKLFCLRQYYFKEPWNVFDFVIVVFSLVAVGLGGIIEQYLVSPTLLRVIRVFRVGRVLRLVKSAKGIRTLLFSLAVSLPALFNIGLLLFLVMFIWGTFGMSFFMNVKFNNGIDDQFNFRTFGRAIILLFQMCTSAGWESVLAGLSIQPPDCTEAPPDSQEPGDCGNPGLAVAYLVTYLLISFLVIVNMYIAVILENFSQATEDVQTGLTQDDIDLFYETWEKYDPEATNFIRLDQLCDFVDELEEPLCIPKPNYFQLVHLDITICDNDRLHCVDILDDLTRNYLGTQDEGDLPEPERKGDYHPVSSLLERQRHVWCAKIIQKAWRNYLLRRSCSAVVMDASSSFTKEKMEEYDSKMKDQDDPQTTSESEQSAPPAYNQDGKTVELYPDSDVVA</sequence>
<name>A0A1S3HNB5_LINAN</name>
<keyword evidence="12" id="KW-1015">Disulfide bond</keyword>
<feature type="transmembrane region" description="Helical" evidence="16">
    <location>
        <begin position="292"/>
        <end position="312"/>
    </location>
</feature>
<evidence type="ECO:0000256" key="1">
    <source>
        <dbReference type="ARBA" id="ARBA00004651"/>
    </source>
</evidence>
<keyword evidence="8 16" id="KW-1133">Transmembrane helix</keyword>
<feature type="compositionally biased region" description="Basic and acidic residues" evidence="17">
    <location>
        <begin position="51"/>
        <end position="83"/>
    </location>
</feature>
<dbReference type="STRING" id="7574.A0A1S3HNB5"/>
<dbReference type="InterPro" id="IPR043203">
    <property type="entry name" value="VGCC_Ca_Na"/>
</dbReference>
<keyword evidence="11 16" id="KW-0472">Membrane</keyword>
<dbReference type="InterPro" id="IPR010526">
    <property type="entry name" value="Na_trans_assoc_dom"/>
</dbReference>
<feature type="region of interest" description="Disordered" evidence="17">
    <location>
        <begin position="1979"/>
        <end position="2026"/>
    </location>
</feature>
<keyword evidence="14 16" id="KW-0739">Sodium transport</keyword>
<feature type="transmembrane region" description="Helical" evidence="16">
    <location>
        <begin position="432"/>
        <end position="457"/>
    </location>
</feature>
<gene>
    <name evidence="21" type="primary">LOC106156698</name>
</gene>
<proteinExistence type="inferred from homology"/>
<feature type="region of interest" description="Disordered" evidence="17">
    <location>
        <begin position="624"/>
        <end position="676"/>
    </location>
</feature>
<feature type="transmembrane region" description="Helical" evidence="16">
    <location>
        <begin position="228"/>
        <end position="244"/>
    </location>
</feature>
<evidence type="ECO:0000313" key="21">
    <source>
        <dbReference type="RefSeq" id="XP_013387532.1"/>
    </source>
</evidence>
<keyword evidence="7 16" id="KW-0851">Voltage-gated channel</keyword>
<evidence type="ECO:0000256" key="8">
    <source>
        <dbReference type="ARBA" id="ARBA00022989"/>
    </source>
</evidence>
<dbReference type="InterPro" id="IPR027359">
    <property type="entry name" value="Volt_channel_dom_sf"/>
</dbReference>
<feature type="compositionally biased region" description="Basic and acidic residues" evidence="17">
    <location>
        <begin position="1177"/>
        <end position="1186"/>
    </location>
</feature>
<feature type="transmembrane region" description="Helical" evidence="16">
    <location>
        <begin position="161"/>
        <end position="185"/>
    </location>
</feature>
<evidence type="ECO:0000256" key="11">
    <source>
        <dbReference type="ARBA" id="ARBA00023136"/>
    </source>
</evidence>
<evidence type="ECO:0000256" key="4">
    <source>
        <dbReference type="ARBA" id="ARBA00022475"/>
    </source>
</evidence>
<feature type="transmembrane region" description="Helical" evidence="16">
    <location>
        <begin position="1713"/>
        <end position="1736"/>
    </location>
</feature>
<evidence type="ECO:0000259" key="18">
    <source>
        <dbReference type="Pfam" id="PF00520"/>
    </source>
</evidence>
<feature type="transmembrane region" description="Helical" evidence="16">
    <location>
        <begin position="826"/>
        <end position="846"/>
    </location>
</feature>
<keyword evidence="6" id="KW-0677">Repeat</keyword>
<keyword evidence="20" id="KW-1185">Reference proteome</keyword>
<evidence type="ECO:0000256" key="9">
    <source>
        <dbReference type="ARBA" id="ARBA00023053"/>
    </source>
</evidence>
<feature type="transmembrane region" description="Helical" evidence="16">
    <location>
        <begin position="990"/>
        <end position="1011"/>
    </location>
</feature>
<feature type="transmembrane region" description="Helical" evidence="16">
    <location>
        <begin position="1803"/>
        <end position="1827"/>
    </location>
</feature>
<organism evidence="20 21">
    <name type="scientific">Lingula anatina</name>
    <name type="common">Brachiopod</name>
    <name type="synonym">Lingula unguis</name>
    <dbReference type="NCBI Taxonomy" id="7574"/>
    <lineage>
        <taxon>Eukaryota</taxon>
        <taxon>Metazoa</taxon>
        <taxon>Spiralia</taxon>
        <taxon>Lophotrochozoa</taxon>
        <taxon>Brachiopoda</taxon>
        <taxon>Linguliformea</taxon>
        <taxon>Lingulata</taxon>
        <taxon>Lingulida</taxon>
        <taxon>Linguloidea</taxon>
        <taxon>Lingulidae</taxon>
        <taxon>Lingula</taxon>
    </lineage>
</organism>
<comment type="caution">
    <text evidence="16">Lacks conserved residue(s) required for the propagation of feature annotation.</text>
</comment>
<dbReference type="InterPro" id="IPR001696">
    <property type="entry name" value="Na_channel_asu"/>
</dbReference>
<feature type="transmembrane region" description="Helical" evidence="16">
    <location>
        <begin position="781"/>
        <end position="805"/>
    </location>
</feature>
<comment type="similarity">
    <text evidence="16">Belongs to the sodium channel (TC 1.A.1.10) family.</text>
</comment>
<feature type="region of interest" description="Disordered" evidence="17">
    <location>
        <begin position="1"/>
        <end position="20"/>
    </location>
</feature>
<dbReference type="OrthoDB" id="2984333at2759"/>
<keyword evidence="9 16" id="KW-0915">Sodium</keyword>
<dbReference type="Pfam" id="PF06512">
    <property type="entry name" value="Na_trans_assoc"/>
    <property type="match status" value="1"/>
</dbReference>
<comment type="function">
    <text evidence="16">Mediates the voltage-dependent sodium ion permeability of excitable membranes. Assuming opened or closed conformations in response to the voltage difference across the membrane, the protein forms a sodium-selective channel through which Na(+) ions may pass in accordance with their electrochemical gradient.</text>
</comment>
<dbReference type="SUPFAM" id="SSF81324">
    <property type="entry name" value="Voltage-gated potassium channels"/>
    <property type="match status" value="4"/>
</dbReference>
<dbReference type="Proteomes" id="UP000085678">
    <property type="component" value="Unplaced"/>
</dbReference>
<dbReference type="InterPro" id="IPR005821">
    <property type="entry name" value="Ion_trans_dom"/>
</dbReference>
<dbReference type="FunFam" id="1.20.120.350:FF:000004">
    <property type="entry name" value="Sodium channel protein"/>
    <property type="match status" value="1"/>
</dbReference>
<feature type="compositionally biased region" description="Basic and acidic residues" evidence="17">
    <location>
        <begin position="1140"/>
        <end position="1168"/>
    </location>
</feature>
<evidence type="ECO:0000256" key="5">
    <source>
        <dbReference type="ARBA" id="ARBA00022692"/>
    </source>
</evidence>
<feature type="transmembrane region" description="Helical" evidence="16">
    <location>
        <begin position="1502"/>
        <end position="1526"/>
    </location>
</feature>
<reference evidence="21" key="1">
    <citation type="submission" date="2025-08" db="UniProtKB">
        <authorList>
            <consortium name="RefSeq"/>
        </authorList>
    </citation>
    <scope>IDENTIFICATION</scope>
    <source>
        <tissue evidence="21">Gonads</tissue>
    </source>
</reference>
<accession>A0A1S3HNB5</accession>
<dbReference type="FunCoup" id="A0A1S3HNB5">
    <property type="interactions" value="312"/>
</dbReference>
<evidence type="ECO:0000256" key="12">
    <source>
        <dbReference type="ARBA" id="ARBA00023157"/>
    </source>
</evidence>
<feature type="region of interest" description="Disordered" evidence="17">
    <location>
        <begin position="1109"/>
        <end position="1191"/>
    </location>
</feature>
<dbReference type="FunFam" id="1.10.287.70:FF:000047">
    <property type="entry name" value="Sodium channel protein"/>
    <property type="match status" value="1"/>
</dbReference>
<feature type="transmembrane region" description="Helical" evidence="16">
    <location>
        <begin position="1382"/>
        <end position="1408"/>
    </location>
</feature>
<feature type="region of interest" description="Disordered" evidence="17">
    <location>
        <begin position="466"/>
        <end position="486"/>
    </location>
</feature>
<feature type="transmembrane region" description="Helical" evidence="16">
    <location>
        <begin position="1261"/>
        <end position="1279"/>
    </location>
</feature>
<dbReference type="GO" id="GO:0005248">
    <property type="term" value="F:voltage-gated sodium channel activity"/>
    <property type="evidence" value="ECO:0007669"/>
    <property type="project" value="InterPro"/>
</dbReference>
<feature type="compositionally biased region" description="Basic and acidic residues" evidence="17">
    <location>
        <begin position="1979"/>
        <end position="1993"/>
    </location>
</feature>
<evidence type="ECO:0000259" key="19">
    <source>
        <dbReference type="Pfam" id="PF06512"/>
    </source>
</evidence>
<feature type="transmembrane region" description="Helical" evidence="16">
    <location>
        <begin position="1587"/>
        <end position="1604"/>
    </location>
</feature>
<protein>
    <recommendedName>
        <fullName evidence="16">Sodium channel protein</fullName>
    </recommendedName>
</protein>
<evidence type="ECO:0000256" key="2">
    <source>
        <dbReference type="ARBA" id="ARBA00022448"/>
    </source>
</evidence>
<feature type="transmembrane region" description="Helical" evidence="16">
    <location>
        <begin position="1650"/>
        <end position="1669"/>
    </location>
</feature>
<dbReference type="GO" id="GO:0001518">
    <property type="term" value="C:voltage-gated sodium channel complex"/>
    <property type="evidence" value="ECO:0007669"/>
    <property type="project" value="UniProtKB-UniRule"/>
</dbReference>
<keyword evidence="4" id="KW-1003">Cell membrane</keyword>
<evidence type="ECO:0000256" key="16">
    <source>
        <dbReference type="RuleBase" id="RU361132"/>
    </source>
</evidence>
<dbReference type="FunFam" id="1.10.287.70:FF:000046">
    <property type="entry name" value="Sodium channel protein"/>
    <property type="match status" value="1"/>
</dbReference>
<feature type="region of interest" description="Disordered" evidence="17">
    <location>
        <begin position="51"/>
        <end position="104"/>
    </location>
</feature>
<dbReference type="GeneID" id="106156698"/>
<dbReference type="KEGG" id="lak:106156698"/>
<keyword evidence="13" id="KW-0325">Glycoprotein</keyword>
<keyword evidence="10 16" id="KW-0406">Ion transport</keyword>
<comment type="subcellular location">
    <subcellularLocation>
        <location evidence="1 16">Cell membrane</location>
        <topology evidence="1 16">Multi-pass membrane protein</topology>
    </subcellularLocation>
</comment>
<dbReference type="Pfam" id="PF00520">
    <property type="entry name" value="Ion_trans"/>
    <property type="match status" value="4"/>
</dbReference>
<dbReference type="GO" id="GO:0019228">
    <property type="term" value="P:neuronal action potential"/>
    <property type="evidence" value="ECO:0007669"/>
    <property type="project" value="TreeGrafter"/>
</dbReference>
<evidence type="ECO:0000256" key="15">
    <source>
        <dbReference type="ARBA" id="ARBA00023303"/>
    </source>
</evidence>
<feature type="domain" description="Ion transport" evidence="18">
    <location>
        <begin position="1586"/>
        <end position="1836"/>
    </location>
</feature>
<dbReference type="PRINTS" id="PR00170">
    <property type="entry name" value="NACHANNEL"/>
</dbReference>
<feature type="domain" description="Ion transport" evidence="18">
    <location>
        <begin position="1259"/>
        <end position="1536"/>
    </location>
</feature>
<dbReference type="PANTHER" id="PTHR10037:SF288">
    <property type="entry name" value="SODIUM CHANNEL PROTEIN PARA"/>
    <property type="match status" value="1"/>
</dbReference>
<feature type="transmembrane region" description="Helical" evidence="16">
    <location>
        <begin position="1616"/>
        <end position="1638"/>
    </location>
</feature>
<evidence type="ECO:0000256" key="17">
    <source>
        <dbReference type="SAM" id="MobiDB-lite"/>
    </source>
</evidence>
<feature type="compositionally biased region" description="Polar residues" evidence="17">
    <location>
        <begin position="1995"/>
        <end position="2004"/>
    </location>
</feature>
<feature type="transmembrane region" description="Helical" evidence="16">
    <location>
        <begin position="1300"/>
        <end position="1319"/>
    </location>
</feature>
<evidence type="ECO:0000256" key="13">
    <source>
        <dbReference type="ARBA" id="ARBA00023180"/>
    </source>
</evidence>
<feature type="transmembrane region" description="Helical" evidence="16">
    <location>
        <begin position="265"/>
        <end position="286"/>
    </location>
</feature>
<dbReference type="FunFam" id="1.20.120.350:FF:000003">
    <property type="entry name" value="Voltage-dependent sodium channel"/>
    <property type="match status" value="1"/>
</dbReference>
<keyword evidence="15 16" id="KW-0407">Ion channel</keyword>
<dbReference type="Gene3D" id="1.20.120.350">
    <property type="entry name" value="Voltage-gated potassium channels. Chain C"/>
    <property type="match status" value="4"/>
</dbReference>
<dbReference type="InParanoid" id="A0A1S3HNB5"/>
<keyword evidence="5 16" id="KW-0812">Transmembrane</keyword>
<feature type="compositionally biased region" description="Basic residues" evidence="17">
    <location>
        <begin position="648"/>
        <end position="667"/>
    </location>
</feature>
<dbReference type="PANTHER" id="PTHR10037">
    <property type="entry name" value="VOLTAGE-GATED CATION CHANNEL CALCIUM AND SODIUM"/>
    <property type="match status" value="1"/>
</dbReference>